<name>A0A8C9IYW7_9PRIM</name>
<proteinExistence type="predicted"/>
<dbReference type="Proteomes" id="UP000694416">
    <property type="component" value="Unplaced"/>
</dbReference>
<feature type="region of interest" description="Disordered" evidence="1">
    <location>
        <begin position="58"/>
        <end position="88"/>
    </location>
</feature>
<evidence type="ECO:0000256" key="1">
    <source>
        <dbReference type="SAM" id="MobiDB-lite"/>
    </source>
</evidence>
<dbReference type="AlphaFoldDB" id="A0A8C9IYW7"/>
<accession>A0A8C9IYW7</accession>
<sequence>MGTWQNWPSLVLPLPQSLATPHSTYRLEPGRTFLTQPCGNPTARSKCLDPVSRDCTIALQPGQQSETLSREKKKKKNGDEENPEAAGDNEAPLCVCWEQRTSLSPMPVPLGSHVPRASSLLLCRWGH</sequence>
<protein>
    <submittedName>
        <fullName evidence="2">Uncharacterized protein</fullName>
    </submittedName>
</protein>
<reference evidence="2" key="2">
    <citation type="submission" date="2025-09" db="UniProtKB">
        <authorList>
            <consortium name="Ensembl"/>
        </authorList>
    </citation>
    <scope>IDENTIFICATION</scope>
</reference>
<dbReference type="Ensembl" id="ENSPTET00000051089.1">
    <property type="protein sequence ID" value="ENSPTEP00000037817.1"/>
    <property type="gene ID" value="ENSPTEG00000035305.1"/>
</dbReference>
<keyword evidence="3" id="KW-1185">Reference proteome</keyword>
<organism evidence="2 3">
    <name type="scientific">Piliocolobus tephrosceles</name>
    <name type="common">Ugandan red Colobus</name>
    <dbReference type="NCBI Taxonomy" id="591936"/>
    <lineage>
        <taxon>Eukaryota</taxon>
        <taxon>Metazoa</taxon>
        <taxon>Chordata</taxon>
        <taxon>Craniata</taxon>
        <taxon>Vertebrata</taxon>
        <taxon>Euteleostomi</taxon>
        <taxon>Mammalia</taxon>
        <taxon>Eutheria</taxon>
        <taxon>Euarchontoglires</taxon>
        <taxon>Primates</taxon>
        <taxon>Haplorrhini</taxon>
        <taxon>Catarrhini</taxon>
        <taxon>Cercopithecidae</taxon>
        <taxon>Colobinae</taxon>
        <taxon>Piliocolobus</taxon>
    </lineage>
</organism>
<evidence type="ECO:0000313" key="2">
    <source>
        <dbReference type="Ensembl" id="ENSPTEP00000037817.1"/>
    </source>
</evidence>
<reference evidence="2" key="1">
    <citation type="submission" date="2025-08" db="UniProtKB">
        <authorList>
            <consortium name="Ensembl"/>
        </authorList>
    </citation>
    <scope>IDENTIFICATION</scope>
</reference>
<evidence type="ECO:0000313" key="3">
    <source>
        <dbReference type="Proteomes" id="UP000694416"/>
    </source>
</evidence>